<name>A0A126T4V0_9GAMM</name>
<dbReference type="AlphaFoldDB" id="A0A126T4V0"/>
<dbReference type="KEGG" id="mdn:JT25_011480"/>
<dbReference type="Proteomes" id="UP000030512">
    <property type="component" value="Chromosome"/>
</dbReference>
<protein>
    <submittedName>
        <fullName evidence="1">Uncharacterized protein</fullName>
    </submittedName>
</protein>
<dbReference type="RefSeq" id="WP_036273861.1">
    <property type="nucleotide sequence ID" value="NZ_CP014476.1"/>
</dbReference>
<keyword evidence="2" id="KW-1185">Reference proteome</keyword>
<evidence type="ECO:0000313" key="2">
    <source>
        <dbReference type="Proteomes" id="UP000030512"/>
    </source>
</evidence>
<accession>A0A126T4V0</accession>
<gene>
    <name evidence="1" type="ORF">JT25_011480</name>
</gene>
<dbReference type="EMBL" id="CP014476">
    <property type="protein sequence ID" value="AMK77097.1"/>
    <property type="molecule type" value="Genomic_DNA"/>
</dbReference>
<sequence length="105" mass="12543">MSEIIPFPVPNKPQKSDIDAVIDEALKTIPRQNREKLRFELIKTIDSYDAFFTEWSLSLPEDSNETLRKQIYDIAHQEHDRKIQMLKDIMRLKIKVLVGEYRQRK</sequence>
<proteinExistence type="predicted"/>
<evidence type="ECO:0000313" key="1">
    <source>
        <dbReference type="EMBL" id="AMK77097.1"/>
    </source>
</evidence>
<organism evidence="1 2">
    <name type="scientific">Methylomonas denitrificans</name>
    <dbReference type="NCBI Taxonomy" id="1538553"/>
    <lineage>
        <taxon>Bacteria</taxon>
        <taxon>Pseudomonadati</taxon>
        <taxon>Pseudomonadota</taxon>
        <taxon>Gammaproteobacteria</taxon>
        <taxon>Methylococcales</taxon>
        <taxon>Methylococcaceae</taxon>
        <taxon>Methylomonas</taxon>
    </lineage>
</organism>
<dbReference type="OrthoDB" id="5572076at2"/>
<reference evidence="1 2" key="1">
    <citation type="journal article" date="2015" name="Environ. Microbiol.">
        <title>Methane oxidation coupled to nitrate reduction under hypoxia by the Gammaproteobacterium Methylomonas denitrificans, sp. nov. type strain FJG1.</title>
        <authorList>
            <person name="Kits K.D."/>
            <person name="Klotz M.G."/>
            <person name="Stein L.Y."/>
        </authorList>
    </citation>
    <scope>NUCLEOTIDE SEQUENCE [LARGE SCALE GENOMIC DNA]</scope>
    <source>
        <strain evidence="1 2">FJG1</strain>
    </source>
</reference>